<keyword evidence="1" id="KW-0862">Zinc</keyword>
<dbReference type="EC" id="2.3.2.27" evidence="1"/>
<feature type="domain" description="E3 ubiquitin-protein ligase UBR-like C-terminal" evidence="2">
    <location>
        <begin position="50"/>
        <end position="314"/>
    </location>
</feature>
<keyword evidence="1" id="KW-0833">Ubl conjugation pathway</keyword>
<reference evidence="3 4" key="1">
    <citation type="submission" date="2024-11" db="EMBL/GenBank/DDBJ databases">
        <title>Adaptive evolution of stress response genes in parasites aligns with host niche diversity.</title>
        <authorList>
            <person name="Hahn C."/>
            <person name="Resl P."/>
        </authorList>
    </citation>
    <scope>NUCLEOTIDE SEQUENCE [LARGE SCALE GENOMIC DNA]</scope>
    <source>
        <strain evidence="3">EGGRZ-B1_66</strain>
        <tissue evidence="3">Body</tissue>
    </source>
</reference>
<dbReference type="InterPro" id="IPR039164">
    <property type="entry name" value="UBR1-like"/>
</dbReference>
<dbReference type="PANTHER" id="PTHR21497:SF24">
    <property type="entry name" value="E3 UBIQUITIN-PROTEIN LIGASE UBR1"/>
    <property type="match status" value="1"/>
</dbReference>
<dbReference type="EMBL" id="JBJKFK010000023">
    <property type="protein sequence ID" value="KAL3320882.1"/>
    <property type="molecule type" value="Genomic_DNA"/>
</dbReference>
<sequence>MDFNEADNKQAQQMGWEDVRLLQVWRRLRILMDISPPTLELPEDSNVINLSIYVRAKCLPFLRVAAYLMEATTGVPVPAEMTQPNNKTSEWSLLLGYLGLPEDPSDLISVLNNDQDDAEWFSVVLLITSWCLQARESTARRVNDALRERYGLAPETELAPTPQTEIPRLISLPKSYTGLHSLAFEYQSCLSGHSNADPCICLVCGQLACMVCYACRQYESASDSDSTAGNTSSNSDHALNGIQAHVRQFHGGYAPVLRIYACKVYMLSDQARRATTYPAPYKDVYGEADPALKRGNPLHLVEEDYERLNLLWLSHEIPSLSSSDIPFSLFNDTF</sequence>
<dbReference type="Pfam" id="PF18995">
    <property type="entry name" value="PRT6_C"/>
    <property type="match status" value="1"/>
</dbReference>
<dbReference type="InterPro" id="IPR044046">
    <property type="entry name" value="E3_ligase_UBR-like_C"/>
</dbReference>
<organism evidence="3 4">
    <name type="scientific">Cichlidogyrus casuarinus</name>
    <dbReference type="NCBI Taxonomy" id="1844966"/>
    <lineage>
        <taxon>Eukaryota</taxon>
        <taxon>Metazoa</taxon>
        <taxon>Spiralia</taxon>
        <taxon>Lophotrochozoa</taxon>
        <taxon>Platyhelminthes</taxon>
        <taxon>Monogenea</taxon>
        <taxon>Monopisthocotylea</taxon>
        <taxon>Dactylogyridea</taxon>
        <taxon>Ancyrocephalidae</taxon>
        <taxon>Cichlidogyrus</taxon>
    </lineage>
</organism>
<comment type="caution">
    <text evidence="3">The sequence shown here is derived from an EMBL/GenBank/DDBJ whole genome shotgun (WGS) entry which is preliminary data.</text>
</comment>
<accession>A0ABD2QMY1</accession>
<protein>
    <recommendedName>
        <fullName evidence="1">E3 ubiquitin-protein ligase</fullName>
        <ecNumber evidence="1">2.3.2.27</ecNumber>
    </recommendedName>
</protein>
<evidence type="ECO:0000259" key="2">
    <source>
        <dbReference type="Pfam" id="PF18995"/>
    </source>
</evidence>
<dbReference type="Proteomes" id="UP001626550">
    <property type="component" value="Unassembled WGS sequence"/>
</dbReference>
<dbReference type="AlphaFoldDB" id="A0ABD2QMY1"/>
<name>A0ABD2QMY1_9PLAT</name>
<comment type="pathway">
    <text evidence="1">Protein modification; protein ubiquitination.</text>
</comment>
<evidence type="ECO:0000313" key="3">
    <source>
        <dbReference type="EMBL" id="KAL3320882.1"/>
    </source>
</evidence>
<evidence type="ECO:0000313" key="4">
    <source>
        <dbReference type="Proteomes" id="UP001626550"/>
    </source>
</evidence>
<gene>
    <name evidence="3" type="primary">UBR2_5</name>
    <name evidence="3" type="ORF">Ciccas_000447</name>
</gene>
<keyword evidence="4" id="KW-1185">Reference proteome</keyword>
<keyword evidence="1" id="KW-0863">Zinc-finger</keyword>
<comment type="catalytic activity">
    <reaction evidence="1">
        <text>S-ubiquitinyl-[E2 ubiquitin-conjugating enzyme]-L-cysteine + [acceptor protein]-L-lysine = [E2 ubiquitin-conjugating enzyme]-L-cysteine + N(6)-ubiquitinyl-[acceptor protein]-L-lysine.</text>
        <dbReference type="EC" id="2.3.2.27"/>
    </reaction>
</comment>
<proteinExistence type="inferred from homology"/>
<comment type="function">
    <text evidence="1">Ubiquitin ligase protein which is a component of the N-end rule pathway. Recognizes and binds to proteins bearing specific N-terminal residues that are destabilizing according to the N-end rule, leading to their ubiquitination and subsequent degradation.</text>
</comment>
<dbReference type="PANTHER" id="PTHR21497">
    <property type="entry name" value="UBIQUITIN LIGASE E3 ALPHA-RELATED"/>
    <property type="match status" value="1"/>
</dbReference>
<keyword evidence="1" id="KW-0479">Metal-binding</keyword>
<dbReference type="GO" id="GO:0008270">
    <property type="term" value="F:zinc ion binding"/>
    <property type="evidence" value="ECO:0007669"/>
    <property type="project" value="UniProtKB-UniRule"/>
</dbReference>
<comment type="similarity">
    <text evidence="1">Belongs to the E3 ubiquitin-protein ligase UBR1-like family.</text>
</comment>
<keyword evidence="1" id="KW-0808">Transferase</keyword>
<evidence type="ECO:0000256" key="1">
    <source>
        <dbReference type="RuleBase" id="RU366018"/>
    </source>
</evidence>
<dbReference type="GO" id="GO:0016567">
    <property type="term" value="P:protein ubiquitination"/>
    <property type="evidence" value="ECO:0007669"/>
    <property type="project" value="UniProtKB-UniRule"/>
</dbReference>
<dbReference type="GO" id="GO:0071596">
    <property type="term" value="P:ubiquitin-dependent protein catabolic process via the N-end rule pathway"/>
    <property type="evidence" value="ECO:0007669"/>
    <property type="project" value="UniProtKB-UniRule"/>
</dbReference>
<dbReference type="GO" id="GO:0061630">
    <property type="term" value="F:ubiquitin protein ligase activity"/>
    <property type="evidence" value="ECO:0007669"/>
    <property type="project" value="UniProtKB-UniRule"/>
</dbReference>